<dbReference type="InterPro" id="IPR013324">
    <property type="entry name" value="RNA_pol_sigma_r3/r4-like"/>
</dbReference>
<dbReference type="EMBL" id="LCVB01000038">
    <property type="protein sequence ID" value="KLJ27270.1"/>
    <property type="molecule type" value="Genomic_DNA"/>
</dbReference>
<name>A0AAW3HNR2_STRAG</name>
<keyword evidence="1" id="KW-0175">Coiled coil</keyword>
<dbReference type="Proteomes" id="UP000035174">
    <property type="component" value="Unassembled WGS sequence"/>
</dbReference>
<sequence>MPKSSFFVLNKKTKKWRKIKMRKNYFLFVNGKKVEVSEEIYKVYWQEKNHEKYLKQVDRKNHLLFFSSFDHDGHFEDSIVDEGFDVDKIVQTQMMIEAVRDALSKLNDEEREIIDRLYFNDETIRSVAETKKISHPALIKRRNKILDKLRELLKDFR</sequence>
<dbReference type="SUPFAM" id="SSF88659">
    <property type="entry name" value="Sigma3 and sigma4 domains of RNA polymerase sigma factors"/>
    <property type="match status" value="1"/>
</dbReference>
<evidence type="ECO:0000256" key="1">
    <source>
        <dbReference type="SAM" id="Coils"/>
    </source>
</evidence>
<dbReference type="AlphaFoldDB" id="A0AAW3HNR2"/>
<dbReference type="Gene3D" id="1.20.140.160">
    <property type="match status" value="1"/>
</dbReference>
<evidence type="ECO:0000313" key="3">
    <source>
        <dbReference type="Proteomes" id="UP000035174"/>
    </source>
</evidence>
<comment type="caution">
    <text evidence="2">The sequence shown here is derived from an EMBL/GenBank/DDBJ whole genome shotgun (WGS) entry which is preliminary data.</text>
</comment>
<accession>A0AAW3HNR2</accession>
<proteinExistence type="predicted"/>
<gene>
    <name evidence="2" type="ORF">WA45_10585</name>
</gene>
<protein>
    <submittedName>
        <fullName evidence="2">Sigma factor</fullName>
    </submittedName>
</protein>
<evidence type="ECO:0000313" key="2">
    <source>
        <dbReference type="EMBL" id="KLJ27270.1"/>
    </source>
</evidence>
<organism evidence="2 3">
    <name type="scientific">Streptococcus agalactiae</name>
    <dbReference type="NCBI Taxonomy" id="1311"/>
    <lineage>
        <taxon>Bacteria</taxon>
        <taxon>Bacillati</taxon>
        <taxon>Bacillota</taxon>
        <taxon>Bacilli</taxon>
        <taxon>Lactobacillales</taxon>
        <taxon>Streptococcaceae</taxon>
        <taxon>Streptococcus</taxon>
    </lineage>
</organism>
<reference evidence="2 3" key="1">
    <citation type="journal article" date="2015" name="PLoS ONE">
        <title>Genomic analysis reveals the molecular basis for capsule loss in the group B streptococcus population.</title>
        <authorList>
            <consortium name="DEVANI Consortium"/>
            <person name="Rosini R."/>
            <person name="Campisi E."/>
            <person name="De Chiara M."/>
            <person name="Tettelin H."/>
            <person name="Rinaudo D."/>
            <person name="Toniolo C."/>
            <person name="Metruccio M."/>
            <person name="Guidotti S."/>
            <person name="Sorensen U.B."/>
            <person name="Kilian M."/>
            <person name="Ramirez M."/>
            <person name="Janulczyk R."/>
            <person name="Donati C."/>
            <person name="Grandi G."/>
            <person name="Margarit I."/>
        </authorList>
    </citation>
    <scope>NUCLEOTIDE SEQUENCE [LARGE SCALE GENOMIC DNA]</scope>
    <source>
        <strain evidence="2 3">ES-PW-063</strain>
    </source>
</reference>
<feature type="coiled-coil region" evidence="1">
    <location>
        <begin position="89"/>
        <end position="116"/>
    </location>
</feature>